<evidence type="ECO:0000256" key="1">
    <source>
        <dbReference type="SAM" id="Phobius"/>
    </source>
</evidence>
<dbReference type="OrthoDB" id="6384283at2"/>
<dbReference type="EMBL" id="SPDV01000068">
    <property type="protein sequence ID" value="TFI56596.1"/>
    <property type="molecule type" value="Genomic_DNA"/>
</dbReference>
<keyword evidence="1" id="KW-1133">Transmembrane helix</keyword>
<keyword evidence="1" id="KW-0472">Membrane</keyword>
<evidence type="ECO:0000313" key="3">
    <source>
        <dbReference type="Proteomes" id="UP000298213"/>
    </source>
</evidence>
<dbReference type="Proteomes" id="UP000298213">
    <property type="component" value="Unassembled WGS sequence"/>
</dbReference>
<feature type="transmembrane region" description="Helical" evidence="1">
    <location>
        <begin position="73"/>
        <end position="95"/>
    </location>
</feature>
<feature type="transmembrane region" description="Helical" evidence="1">
    <location>
        <begin position="144"/>
        <end position="165"/>
    </location>
</feature>
<dbReference type="InterPro" id="IPR025250">
    <property type="entry name" value="DUF4199"/>
</dbReference>
<comment type="caution">
    <text evidence="2">The sequence shown here is derived from an EMBL/GenBank/DDBJ whole genome shotgun (WGS) entry which is preliminary data.</text>
</comment>
<dbReference type="AlphaFoldDB" id="A0A4Y8ZQC3"/>
<reference evidence="2 3" key="1">
    <citation type="submission" date="2019-03" db="EMBL/GenBank/DDBJ databases">
        <title>Genome sequence of Sphingomonas sp. 17J27-24.</title>
        <authorList>
            <person name="Kim M."/>
            <person name="Maeng S."/>
            <person name="Sathiyaraj S."/>
        </authorList>
    </citation>
    <scope>NUCLEOTIDE SEQUENCE [LARGE SCALE GENOMIC DNA]</scope>
    <source>
        <strain evidence="2 3">17J27-24</strain>
    </source>
</reference>
<gene>
    <name evidence="2" type="ORF">E2493_19490</name>
</gene>
<protein>
    <submittedName>
        <fullName evidence="2">DUF4199 domain-containing protein</fullName>
    </submittedName>
</protein>
<sequence>MMRYVLVYGGLAGAIVISVLCASFALELPNHTSSLWFGYLVMLVALSLIFVGVKRYRDVECGGVIRFGRALGLGLGIAALAGVVYVIGWELYLAMTGWDFMAEYGASIVQGMRAKGASAAAIAAKTEELRGYAEMYRNPVYRTAMTFAEIFPVGLVVAFVSAAVLRNPRMLPARA</sequence>
<keyword evidence="3" id="KW-1185">Reference proteome</keyword>
<accession>A0A4Y8ZQC3</accession>
<proteinExistence type="predicted"/>
<evidence type="ECO:0000313" key="2">
    <source>
        <dbReference type="EMBL" id="TFI56596.1"/>
    </source>
</evidence>
<keyword evidence="1" id="KW-0812">Transmembrane</keyword>
<dbReference type="Pfam" id="PF13858">
    <property type="entry name" value="DUF4199"/>
    <property type="match status" value="1"/>
</dbReference>
<name>A0A4Y8ZQC3_9SPHN</name>
<organism evidence="2 3">
    <name type="scientific">Sphingomonas parva</name>
    <dbReference type="NCBI Taxonomy" id="2555898"/>
    <lineage>
        <taxon>Bacteria</taxon>
        <taxon>Pseudomonadati</taxon>
        <taxon>Pseudomonadota</taxon>
        <taxon>Alphaproteobacteria</taxon>
        <taxon>Sphingomonadales</taxon>
        <taxon>Sphingomonadaceae</taxon>
        <taxon>Sphingomonas</taxon>
    </lineage>
</organism>
<feature type="transmembrane region" description="Helical" evidence="1">
    <location>
        <begin position="35"/>
        <end position="53"/>
    </location>
</feature>